<gene>
    <name evidence="1" type="ORF">CONLIGDRAFT_690842</name>
</gene>
<name>A0A1J7J7H3_9PEZI</name>
<keyword evidence="2" id="KW-1185">Reference proteome</keyword>
<dbReference type="Proteomes" id="UP000182658">
    <property type="component" value="Unassembled WGS sequence"/>
</dbReference>
<organism evidence="1 2">
    <name type="scientific">Coniochaeta ligniaria NRRL 30616</name>
    <dbReference type="NCBI Taxonomy" id="1408157"/>
    <lineage>
        <taxon>Eukaryota</taxon>
        <taxon>Fungi</taxon>
        <taxon>Dikarya</taxon>
        <taxon>Ascomycota</taxon>
        <taxon>Pezizomycotina</taxon>
        <taxon>Sordariomycetes</taxon>
        <taxon>Sordariomycetidae</taxon>
        <taxon>Coniochaetales</taxon>
        <taxon>Coniochaetaceae</taxon>
        <taxon>Coniochaeta</taxon>
    </lineage>
</organism>
<protein>
    <submittedName>
        <fullName evidence="1">Uncharacterized protein</fullName>
    </submittedName>
</protein>
<accession>A0A1J7J7H3</accession>
<proteinExistence type="predicted"/>
<dbReference type="EMBL" id="KV875102">
    <property type="protein sequence ID" value="OIW25116.1"/>
    <property type="molecule type" value="Genomic_DNA"/>
</dbReference>
<reference evidence="1 2" key="1">
    <citation type="submission" date="2016-10" db="EMBL/GenBank/DDBJ databases">
        <title>Draft genome sequence of Coniochaeta ligniaria NRRL30616, a lignocellulolytic fungus for bioabatement of inhibitors in plant biomass hydrolysates.</title>
        <authorList>
            <consortium name="DOE Joint Genome Institute"/>
            <person name="Jimenez D.J."/>
            <person name="Hector R.E."/>
            <person name="Riley R."/>
            <person name="Sun H."/>
            <person name="Grigoriev I.V."/>
            <person name="Van Elsas J.D."/>
            <person name="Nichols N.N."/>
        </authorList>
    </citation>
    <scope>NUCLEOTIDE SEQUENCE [LARGE SCALE GENOMIC DNA]</scope>
    <source>
        <strain evidence="1 2">NRRL 30616</strain>
    </source>
</reference>
<evidence type="ECO:0000313" key="2">
    <source>
        <dbReference type="Proteomes" id="UP000182658"/>
    </source>
</evidence>
<dbReference type="Gene3D" id="3.40.50.300">
    <property type="entry name" value="P-loop containing nucleotide triphosphate hydrolases"/>
    <property type="match status" value="1"/>
</dbReference>
<dbReference type="InParanoid" id="A0A1J7J7H3"/>
<dbReference type="AlphaFoldDB" id="A0A1J7J7H3"/>
<evidence type="ECO:0000313" key="1">
    <source>
        <dbReference type="EMBL" id="OIW25116.1"/>
    </source>
</evidence>
<dbReference type="InterPro" id="IPR027417">
    <property type="entry name" value="P-loop_NTPase"/>
</dbReference>
<sequence length="176" mass="19816">MVQDGKGHPAGLACWSRLPALQLGPVIDVGDLSYLTPALRTIQLQSFPSTENFGQSDYKRIRELRRLFIPGTYSKERLARIDELLTEAERDTIVETSPNELRIEVLGPTVTKISYLVLPGIYHNHLHAEKPHTPDNSYKMAIYYTSLPRTFVLLAVPNKDYLATSAAFTTIRENST</sequence>